<keyword evidence="2" id="KW-1185">Reference proteome</keyword>
<dbReference type="Proteomes" id="UP000487757">
    <property type="component" value="Unassembled WGS sequence"/>
</dbReference>
<reference evidence="1 2" key="1">
    <citation type="submission" date="2019-11" db="EMBL/GenBank/DDBJ databases">
        <title>Pedobacter petrophilus genome.</title>
        <authorList>
            <person name="Feldbauer M.J."/>
            <person name="Newman J.D."/>
        </authorList>
    </citation>
    <scope>NUCLEOTIDE SEQUENCE [LARGE SCALE GENOMIC DNA]</scope>
    <source>
        <strain evidence="1 2">LMG 29686</strain>
    </source>
</reference>
<dbReference type="AlphaFoldDB" id="A0A7K0FYN2"/>
<evidence type="ECO:0000313" key="1">
    <source>
        <dbReference type="EMBL" id="MRX76561.1"/>
    </source>
</evidence>
<accession>A0A7K0FYN2</accession>
<evidence type="ECO:0008006" key="3">
    <source>
        <dbReference type="Google" id="ProtNLM"/>
    </source>
</evidence>
<dbReference type="OrthoDB" id="983080at2"/>
<dbReference type="RefSeq" id="WP_154280799.1">
    <property type="nucleotide sequence ID" value="NZ_JBHUJQ010000001.1"/>
</dbReference>
<gene>
    <name evidence="1" type="ORF">GJU39_10700</name>
</gene>
<comment type="caution">
    <text evidence="1">The sequence shown here is derived from an EMBL/GenBank/DDBJ whole genome shotgun (WGS) entry which is preliminary data.</text>
</comment>
<organism evidence="1 2">
    <name type="scientific">Pedobacter petrophilus</name>
    <dbReference type="NCBI Taxonomy" id="1908241"/>
    <lineage>
        <taxon>Bacteria</taxon>
        <taxon>Pseudomonadati</taxon>
        <taxon>Bacteroidota</taxon>
        <taxon>Sphingobacteriia</taxon>
        <taxon>Sphingobacteriales</taxon>
        <taxon>Sphingobacteriaceae</taxon>
        <taxon>Pedobacter</taxon>
    </lineage>
</organism>
<name>A0A7K0FYN2_9SPHI</name>
<evidence type="ECO:0000313" key="2">
    <source>
        <dbReference type="Proteomes" id="UP000487757"/>
    </source>
</evidence>
<dbReference type="EMBL" id="WKKH01000013">
    <property type="protein sequence ID" value="MRX76561.1"/>
    <property type="molecule type" value="Genomic_DNA"/>
</dbReference>
<proteinExistence type="predicted"/>
<protein>
    <recommendedName>
        <fullName evidence="3">Lipocalin-like domain-containing protein</fullName>
    </recommendedName>
</protein>
<sequence length="83" mass="9729">MLFGIWTIDPNGPHADFVLSKKSYYIVDYDGDADFPYMLKDNILKIHFKENTMEGEVVSVGKDSLKIIWSHNTDTNKYVRWKK</sequence>